<dbReference type="InterPro" id="IPR011990">
    <property type="entry name" value="TPR-like_helical_dom_sf"/>
</dbReference>
<evidence type="ECO:0000313" key="8">
    <source>
        <dbReference type="EMBL" id="KAA8901014.1"/>
    </source>
</evidence>
<dbReference type="GO" id="GO:0005483">
    <property type="term" value="F:soluble NSF attachment protein activity"/>
    <property type="evidence" value="ECO:0007669"/>
    <property type="project" value="TreeGrafter"/>
</dbReference>
<dbReference type="GO" id="GO:0005774">
    <property type="term" value="C:vacuolar membrane"/>
    <property type="evidence" value="ECO:0007669"/>
    <property type="project" value="TreeGrafter"/>
</dbReference>
<dbReference type="OMA" id="WSVKEYL"/>
<comment type="caution">
    <text evidence="8">The sequence shown here is derived from an EMBL/GenBank/DDBJ whole genome shotgun (WGS) entry which is preliminary data.</text>
</comment>
<dbReference type="GO" id="GO:0006886">
    <property type="term" value="P:intracellular protein transport"/>
    <property type="evidence" value="ECO:0007669"/>
    <property type="project" value="UniProtKB-UniRule"/>
</dbReference>
<dbReference type="PANTHER" id="PTHR13768:SF8">
    <property type="entry name" value="ALPHA-SOLUBLE NSF ATTACHMENT PROTEIN"/>
    <property type="match status" value="1"/>
</dbReference>
<comment type="function">
    <text evidence="7">Required for vesicular transport between the endoplasmic reticulum and the Golgi apparatus.</text>
</comment>
<dbReference type="GO" id="GO:0031201">
    <property type="term" value="C:SNARE complex"/>
    <property type="evidence" value="ECO:0007669"/>
    <property type="project" value="TreeGrafter"/>
</dbReference>
<dbReference type="SUPFAM" id="SSF48452">
    <property type="entry name" value="TPR-like"/>
    <property type="match status" value="1"/>
</dbReference>
<accession>A0A642USH4</accession>
<evidence type="ECO:0000256" key="6">
    <source>
        <dbReference type="ARBA" id="ARBA00023136"/>
    </source>
</evidence>
<comment type="subcellular location">
    <subcellularLocation>
        <location evidence="1 7">Membrane</location>
        <topology evidence="1 7">Peripheral membrane protein</topology>
    </subcellularLocation>
</comment>
<keyword evidence="6 7" id="KW-0472">Membrane</keyword>
<dbReference type="InterPro" id="IPR000744">
    <property type="entry name" value="NSF_attach"/>
</dbReference>
<dbReference type="GO" id="GO:0035494">
    <property type="term" value="P:SNARE complex disassembly"/>
    <property type="evidence" value="ECO:0007669"/>
    <property type="project" value="TreeGrafter"/>
</dbReference>
<dbReference type="PANTHER" id="PTHR13768">
    <property type="entry name" value="SOLUBLE NSF ATTACHMENT PROTEIN SNAP"/>
    <property type="match status" value="1"/>
</dbReference>
<keyword evidence="4 7" id="KW-0931">ER-Golgi transport</keyword>
<reference evidence="8 9" key="1">
    <citation type="submission" date="2019-07" db="EMBL/GenBank/DDBJ databases">
        <title>Genome assembly of two rare yeast pathogens: Diutina rugosa and Trichomonascus ciferrii.</title>
        <authorList>
            <person name="Mixao V."/>
            <person name="Saus E."/>
            <person name="Hansen A."/>
            <person name="Lass-Flor C."/>
            <person name="Gabaldon T."/>
        </authorList>
    </citation>
    <scope>NUCLEOTIDE SEQUENCE [LARGE SCALE GENOMIC DNA]</scope>
    <source>
        <strain evidence="8 9">CBS 613</strain>
    </source>
</reference>
<dbReference type="OrthoDB" id="9984275at2759"/>
<dbReference type="CDD" id="cd15832">
    <property type="entry name" value="SNAP"/>
    <property type="match status" value="1"/>
</dbReference>
<dbReference type="GO" id="GO:0019905">
    <property type="term" value="F:syntaxin binding"/>
    <property type="evidence" value="ECO:0007669"/>
    <property type="project" value="TreeGrafter"/>
</dbReference>
<evidence type="ECO:0000256" key="1">
    <source>
        <dbReference type="ARBA" id="ARBA00004170"/>
    </source>
</evidence>
<evidence type="ECO:0000256" key="7">
    <source>
        <dbReference type="RuleBase" id="RU367013"/>
    </source>
</evidence>
<dbReference type="FunFam" id="1.25.40.10:FF:000049">
    <property type="entry name" value="Alpha-soluble NSF attachment protein-like"/>
    <property type="match status" value="1"/>
</dbReference>
<dbReference type="EMBL" id="SWFT01000105">
    <property type="protein sequence ID" value="KAA8901014.1"/>
    <property type="molecule type" value="Genomic_DNA"/>
</dbReference>
<evidence type="ECO:0000256" key="3">
    <source>
        <dbReference type="ARBA" id="ARBA00022448"/>
    </source>
</evidence>
<dbReference type="Gene3D" id="1.25.40.10">
    <property type="entry name" value="Tetratricopeptide repeat domain"/>
    <property type="match status" value="1"/>
</dbReference>
<dbReference type="PRINTS" id="PR00448">
    <property type="entry name" value="NSFATTACHMNT"/>
</dbReference>
<keyword evidence="9" id="KW-1185">Reference proteome</keyword>
<dbReference type="Pfam" id="PF14938">
    <property type="entry name" value="SNAP"/>
    <property type="match status" value="1"/>
</dbReference>
<sequence>MADPKYLISEAEKLLKPQSGFMSFFSGSSTDRKEDASDCFVQAGNAYRLQKNYVDAGAQFVRASDIQTELGNHNEAANHLVEAYKCYKDASPSDAIEALKKAIHIFLTQNGQFRRAANFTGDLAELYEKVGDQENAILSYEQAGDYFSTDRADALASKSYLKCADLCAATGDYAKAIKFYDNIIKVAMGNNLSRWSLKDYFFKVILCLLCMDDEIEASKRLEQYSGEEPSFESSREGQLLRDILEAIEAGDLEKFQEKVFDYDKFSKLDKLKTQLLLKVKNQVVSKEEVDLL</sequence>
<evidence type="ECO:0000256" key="5">
    <source>
        <dbReference type="ARBA" id="ARBA00022927"/>
    </source>
</evidence>
<dbReference type="AlphaFoldDB" id="A0A642USH4"/>
<dbReference type="VEuPathDB" id="FungiDB:DIURU_003384"/>
<dbReference type="GeneID" id="54782035"/>
<evidence type="ECO:0000256" key="2">
    <source>
        <dbReference type="ARBA" id="ARBA00010050"/>
    </source>
</evidence>
<protein>
    <recommendedName>
        <fullName evidence="10">Vesicular-fusion protein SEC17</fullName>
    </recommendedName>
</protein>
<evidence type="ECO:0000256" key="4">
    <source>
        <dbReference type="ARBA" id="ARBA00022892"/>
    </source>
</evidence>
<dbReference type="RefSeq" id="XP_034011637.1">
    <property type="nucleotide sequence ID" value="XM_034156140.1"/>
</dbReference>
<dbReference type="InterPro" id="IPR019734">
    <property type="entry name" value="TPR_rpt"/>
</dbReference>
<comment type="similarity">
    <text evidence="2 7">Belongs to the SNAP family.</text>
</comment>
<dbReference type="Proteomes" id="UP000449547">
    <property type="component" value="Unassembled WGS sequence"/>
</dbReference>
<keyword evidence="5 7" id="KW-0653">Protein transport</keyword>
<proteinExistence type="inferred from homology"/>
<evidence type="ECO:0000313" key="9">
    <source>
        <dbReference type="Proteomes" id="UP000449547"/>
    </source>
</evidence>
<evidence type="ECO:0008006" key="10">
    <source>
        <dbReference type="Google" id="ProtNLM"/>
    </source>
</evidence>
<name>A0A642USH4_DIURU</name>
<keyword evidence="3 7" id="KW-0813">Transport</keyword>
<gene>
    <name evidence="8" type="ORF">DIURU_003384</name>
</gene>
<dbReference type="SMART" id="SM00028">
    <property type="entry name" value="TPR"/>
    <property type="match status" value="3"/>
</dbReference>
<organism evidence="8 9">
    <name type="scientific">Diutina rugosa</name>
    <name type="common">Yeast</name>
    <name type="synonym">Candida rugosa</name>
    <dbReference type="NCBI Taxonomy" id="5481"/>
    <lineage>
        <taxon>Eukaryota</taxon>
        <taxon>Fungi</taxon>
        <taxon>Dikarya</taxon>
        <taxon>Ascomycota</taxon>
        <taxon>Saccharomycotina</taxon>
        <taxon>Pichiomycetes</taxon>
        <taxon>Debaryomycetaceae</taxon>
        <taxon>Diutina</taxon>
    </lineage>
</organism>